<accession>A0A835P2N0</accession>
<comment type="caution">
    <text evidence="1">The sequence shown here is derived from an EMBL/GenBank/DDBJ whole genome shotgun (WGS) entry which is preliminary data.</text>
</comment>
<reference evidence="1" key="1">
    <citation type="submission" date="2020-10" db="EMBL/GenBank/DDBJ databases">
        <title>Feather gene expression reveals the developmental basis of iridescence in African starlings.</title>
        <authorList>
            <person name="Rubenstein D.R."/>
        </authorList>
    </citation>
    <scope>NUCLEOTIDE SEQUENCE</scope>
    <source>
        <strain evidence="1">SS15</strain>
        <tissue evidence="1">Liver</tissue>
    </source>
</reference>
<reference evidence="2" key="3">
    <citation type="submission" date="2022-01" db="EMBL/GenBank/DDBJ databases">
        <authorList>
            <person name="Rubenstein D.R."/>
        </authorList>
    </citation>
    <scope>NUCLEOTIDE SEQUENCE</scope>
    <source>
        <strain evidence="2">SS15</strain>
        <tissue evidence="2">Liver</tissue>
    </source>
</reference>
<reference evidence="2 3" key="2">
    <citation type="journal article" date="2021" name="J. Hered.">
        <title>Feather Gene Expression Elucidates the Developmental Basis of Plumage Iridescence in African Starlings.</title>
        <authorList>
            <person name="Rubenstein D.R."/>
            <person name="Corvelo A."/>
            <person name="MacManes M.D."/>
            <person name="Maia R."/>
            <person name="Narzisi G."/>
            <person name="Rousaki A."/>
            <person name="Vandenabeele P."/>
            <person name="Shawkey M.D."/>
            <person name="Solomon J."/>
        </authorList>
    </citation>
    <scope>NUCLEOTIDE SEQUENCE [LARGE SCALE GENOMIC DNA]</scope>
    <source>
        <strain evidence="2">SS15</strain>
    </source>
</reference>
<evidence type="ECO:0000313" key="2">
    <source>
        <dbReference type="EMBL" id="KAI1243012.1"/>
    </source>
</evidence>
<dbReference type="Proteomes" id="UP000618051">
    <property type="component" value="Unassembled WGS sequence"/>
</dbReference>
<protein>
    <submittedName>
        <fullName evidence="1">Uncharacterized protein</fullName>
    </submittedName>
</protein>
<proteinExistence type="predicted"/>
<evidence type="ECO:0000313" key="1">
    <source>
        <dbReference type="EMBL" id="KAG0133292.1"/>
    </source>
</evidence>
<dbReference type="EMBL" id="JADDUC020000001">
    <property type="protein sequence ID" value="KAI1243012.1"/>
    <property type="molecule type" value="Genomic_DNA"/>
</dbReference>
<organism evidence="1">
    <name type="scientific">Lamprotornis superbus</name>
    <dbReference type="NCBI Taxonomy" id="245042"/>
    <lineage>
        <taxon>Eukaryota</taxon>
        <taxon>Metazoa</taxon>
        <taxon>Chordata</taxon>
        <taxon>Craniata</taxon>
        <taxon>Vertebrata</taxon>
        <taxon>Euteleostomi</taxon>
        <taxon>Archelosauria</taxon>
        <taxon>Archosauria</taxon>
        <taxon>Dinosauria</taxon>
        <taxon>Saurischia</taxon>
        <taxon>Theropoda</taxon>
        <taxon>Coelurosauria</taxon>
        <taxon>Aves</taxon>
        <taxon>Neognathae</taxon>
        <taxon>Neoaves</taxon>
        <taxon>Telluraves</taxon>
        <taxon>Australaves</taxon>
        <taxon>Passeriformes</taxon>
        <taxon>Sturnidae</taxon>
        <taxon>Lamprotornis</taxon>
    </lineage>
</organism>
<keyword evidence="3" id="KW-1185">Reference proteome</keyword>
<dbReference type="EMBL" id="JADDUC010000006">
    <property type="protein sequence ID" value="KAG0133292.1"/>
    <property type="molecule type" value="Genomic_DNA"/>
</dbReference>
<sequence>MQTLFFIPCTFSRSPEFKSMSDCMLTLLVAFSGSLALLAKWEKRSYPVSKGDFLFCIPLDVKILPFLLKLAISSCVAAAPRLNDLKEPDFWDCALGNLSDCVGEKLALAC</sequence>
<gene>
    <name evidence="2" type="ORF">IHE44_0000578</name>
    <name evidence="1" type="ORF">IHE44_011107</name>
</gene>
<name>A0A835P2N0_9PASS</name>
<dbReference type="AlphaFoldDB" id="A0A835P2N0"/>
<evidence type="ECO:0000313" key="3">
    <source>
        <dbReference type="Proteomes" id="UP000618051"/>
    </source>
</evidence>